<sequence length="65" mass="7080">MISFHQFVLLAETTEILLGVSMPWTAVGVEEPLDLLPNQLQPVIAPTISAANTTRTPIVATDFFI</sequence>
<accession>A0A1F6V9Y9</accession>
<dbReference type="EMBL" id="MFSP01000086">
    <property type="protein sequence ID" value="OGI66473.1"/>
    <property type="molecule type" value="Genomic_DNA"/>
</dbReference>
<proteinExistence type="predicted"/>
<evidence type="ECO:0000313" key="1">
    <source>
        <dbReference type="EMBL" id="OGI66473.1"/>
    </source>
</evidence>
<comment type="caution">
    <text evidence="1">The sequence shown here is derived from an EMBL/GenBank/DDBJ whole genome shotgun (WGS) entry which is preliminary data.</text>
</comment>
<name>A0A1F6V9Y9_9PROT</name>
<dbReference type="AlphaFoldDB" id="A0A1F6V9Y9"/>
<organism evidence="1 2">
    <name type="scientific">Candidatus Muproteobacteria bacterium RBG_16_60_9</name>
    <dbReference type="NCBI Taxonomy" id="1817755"/>
    <lineage>
        <taxon>Bacteria</taxon>
        <taxon>Pseudomonadati</taxon>
        <taxon>Pseudomonadota</taxon>
        <taxon>Candidatus Muproteobacteria</taxon>
    </lineage>
</organism>
<protein>
    <submittedName>
        <fullName evidence="1">Uncharacterized protein</fullName>
    </submittedName>
</protein>
<dbReference type="Proteomes" id="UP000179076">
    <property type="component" value="Unassembled WGS sequence"/>
</dbReference>
<evidence type="ECO:0000313" key="2">
    <source>
        <dbReference type="Proteomes" id="UP000179076"/>
    </source>
</evidence>
<reference evidence="1 2" key="1">
    <citation type="journal article" date="2016" name="Nat. Commun.">
        <title>Thousands of microbial genomes shed light on interconnected biogeochemical processes in an aquifer system.</title>
        <authorList>
            <person name="Anantharaman K."/>
            <person name="Brown C.T."/>
            <person name="Hug L.A."/>
            <person name="Sharon I."/>
            <person name="Castelle C.J."/>
            <person name="Probst A.J."/>
            <person name="Thomas B.C."/>
            <person name="Singh A."/>
            <person name="Wilkins M.J."/>
            <person name="Karaoz U."/>
            <person name="Brodie E.L."/>
            <person name="Williams K.H."/>
            <person name="Hubbard S.S."/>
            <person name="Banfield J.F."/>
        </authorList>
    </citation>
    <scope>NUCLEOTIDE SEQUENCE [LARGE SCALE GENOMIC DNA]</scope>
</reference>
<gene>
    <name evidence="1" type="ORF">A2W18_00420</name>
</gene>